<dbReference type="InterPro" id="IPR014347">
    <property type="entry name" value="Tautomerase/MIF_sf"/>
</dbReference>
<dbReference type="PANTHER" id="PTHR38460:SF1">
    <property type="entry name" value="TAUTOMERASE YOLI-RELATED"/>
    <property type="match status" value="1"/>
</dbReference>
<evidence type="ECO:0000313" key="2">
    <source>
        <dbReference type="Proteomes" id="UP000234412"/>
    </source>
</evidence>
<sequence>MPLTRISLGTAWRPTEFAQLSALFHECLVAEFDVPSADKFQFIEQAADEQRIYDPNYLSDGRSAHFVLFHIFAGKPRSRAQKQGLYRRLCARLADEMAVSPQDVMVVIQFNQREDWSFSAGKMVDE</sequence>
<dbReference type="RefSeq" id="WP_109910116.1">
    <property type="nucleotide sequence ID" value="NZ_BQTH01000011.1"/>
</dbReference>
<evidence type="ECO:0000313" key="1">
    <source>
        <dbReference type="EMBL" id="PLM92368.1"/>
    </source>
</evidence>
<protein>
    <submittedName>
        <fullName evidence="1">Tautomerase family protein</fullName>
    </submittedName>
</protein>
<reference evidence="1 2" key="2">
    <citation type="submission" date="2018-01" db="EMBL/GenBank/DDBJ databases">
        <title>Genomic study of Klebsiella pneumoniae.</title>
        <authorList>
            <person name="Yang Y."/>
            <person name="Bicalho R."/>
        </authorList>
    </citation>
    <scope>NUCLEOTIDE SEQUENCE [LARGE SCALE GENOMIC DNA]</scope>
    <source>
        <strain evidence="1 2">A8</strain>
    </source>
</reference>
<dbReference type="Pfam" id="PF14552">
    <property type="entry name" value="Tautomerase_2"/>
    <property type="match status" value="1"/>
</dbReference>
<dbReference type="SUPFAM" id="SSF55331">
    <property type="entry name" value="Tautomerase/MIF"/>
    <property type="match status" value="1"/>
</dbReference>
<comment type="caution">
    <text evidence="1">The sequence shown here is derived from an EMBL/GenBank/DDBJ whole genome shotgun (WGS) entry which is preliminary data.</text>
</comment>
<accession>A0A2N4YWZ0</accession>
<organism evidence="1 2">
    <name type="scientific">Klebsiella variicola</name>
    <dbReference type="NCBI Taxonomy" id="244366"/>
    <lineage>
        <taxon>Bacteria</taxon>
        <taxon>Pseudomonadati</taxon>
        <taxon>Pseudomonadota</taxon>
        <taxon>Gammaproteobacteria</taxon>
        <taxon>Enterobacterales</taxon>
        <taxon>Enterobacteriaceae</taxon>
        <taxon>Klebsiella/Raoultella group</taxon>
        <taxon>Klebsiella</taxon>
        <taxon>Klebsiella pneumoniae complex</taxon>
    </lineage>
</organism>
<dbReference type="PANTHER" id="PTHR38460">
    <property type="entry name" value="TAUTOMERASE YOLI-RELATED"/>
    <property type="match status" value="1"/>
</dbReference>
<dbReference type="AlphaFoldDB" id="A0A2N4YWZ0"/>
<dbReference type="EMBL" id="PIDP01000950">
    <property type="protein sequence ID" value="PLM92368.1"/>
    <property type="molecule type" value="Genomic_DNA"/>
</dbReference>
<gene>
    <name evidence="1" type="ORF">CWN47_22390</name>
</gene>
<dbReference type="Proteomes" id="UP000234412">
    <property type="component" value="Unassembled WGS sequence"/>
</dbReference>
<proteinExistence type="predicted"/>
<name>A0A2N4YWZ0_KLEVA</name>
<reference evidence="1 2" key="1">
    <citation type="submission" date="2017-11" db="EMBL/GenBank/DDBJ databases">
        <authorList>
            <person name="Han C.G."/>
        </authorList>
    </citation>
    <scope>NUCLEOTIDE SEQUENCE [LARGE SCALE GENOMIC DNA]</scope>
    <source>
        <strain evidence="1 2">A8</strain>
    </source>
</reference>
<dbReference type="InterPro" id="IPR037479">
    <property type="entry name" value="Tauto_MSAD"/>
</dbReference>
<dbReference type="Gene3D" id="3.30.429.10">
    <property type="entry name" value="Macrophage Migration Inhibitory Factor"/>
    <property type="match status" value="1"/>
</dbReference>